<dbReference type="SMART" id="SM00369">
    <property type="entry name" value="LRR_TYP"/>
    <property type="match status" value="3"/>
</dbReference>
<feature type="compositionally biased region" description="Acidic residues" evidence="3">
    <location>
        <begin position="419"/>
        <end position="431"/>
    </location>
</feature>
<dbReference type="InterPro" id="IPR001331">
    <property type="entry name" value="GDS_CDC24_CS"/>
</dbReference>
<dbReference type="SUPFAM" id="SSF48065">
    <property type="entry name" value="DBL homology domain (DH-domain)"/>
    <property type="match status" value="1"/>
</dbReference>
<dbReference type="InterPro" id="IPR035899">
    <property type="entry name" value="DBL_dom_sf"/>
</dbReference>
<keyword evidence="1" id="KW-0433">Leucine-rich repeat</keyword>
<feature type="compositionally biased region" description="Polar residues" evidence="3">
    <location>
        <begin position="740"/>
        <end position="758"/>
    </location>
</feature>
<dbReference type="CDD" id="cd00160">
    <property type="entry name" value="RhoGEF"/>
    <property type="match status" value="1"/>
</dbReference>
<feature type="compositionally biased region" description="Acidic residues" evidence="3">
    <location>
        <begin position="331"/>
        <end position="342"/>
    </location>
</feature>
<reference evidence="5 6" key="1">
    <citation type="submission" date="2014-04" db="EMBL/GenBank/DDBJ databases">
        <authorList>
            <consortium name="DOE Joint Genome Institute"/>
            <person name="Kuo A."/>
            <person name="Girlanda M."/>
            <person name="Perotto S."/>
            <person name="Kohler A."/>
            <person name="Nagy L.G."/>
            <person name="Floudas D."/>
            <person name="Copeland A."/>
            <person name="Barry K.W."/>
            <person name="Cichocki N."/>
            <person name="Veneault-Fourrey C."/>
            <person name="LaButti K."/>
            <person name="Lindquist E.A."/>
            <person name="Lipzen A."/>
            <person name="Lundell T."/>
            <person name="Morin E."/>
            <person name="Murat C."/>
            <person name="Sun H."/>
            <person name="Tunlid A."/>
            <person name="Henrissat B."/>
            <person name="Grigoriev I.V."/>
            <person name="Hibbett D.S."/>
            <person name="Martin F."/>
            <person name="Nordberg H.P."/>
            <person name="Cantor M.N."/>
            <person name="Hua S.X."/>
        </authorList>
    </citation>
    <scope>NUCLEOTIDE SEQUENCE [LARGE SCALE GENOMIC DNA]</scope>
    <source>
        <strain evidence="5 6">MUT 4182</strain>
    </source>
</reference>
<keyword evidence="2" id="KW-0677">Repeat</keyword>
<dbReference type="SUPFAM" id="SSF52058">
    <property type="entry name" value="L domain-like"/>
    <property type="match status" value="1"/>
</dbReference>
<dbReference type="GO" id="GO:0005737">
    <property type="term" value="C:cytoplasm"/>
    <property type="evidence" value="ECO:0007669"/>
    <property type="project" value="TreeGrafter"/>
</dbReference>
<feature type="compositionally biased region" description="Polar residues" evidence="3">
    <location>
        <begin position="178"/>
        <end position="200"/>
    </location>
</feature>
<evidence type="ECO:0000313" key="5">
    <source>
        <dbReference type="EMBL" id="KIO21617.1"/>
    </source>
</evidence>
<feature type="region of interest" description="Disordered" evidence="3">
    <location>
        <begin position="740"/>
        <end position="818"/>
    </location>
</feature>
<feature type="region of interest" description="Disordered" evidence="3">
    <location>
        <begin position="1053"/>
        <end position="1091"/>
    </location>
</feature>
<dbReference type="HOGENOM" id="CLU_001714_0_0_1"/>
<dbReference type="PROSITE" id="PS00741">
    <property type="entry name" value="DH_1"/>
    <property type="match status" value="1"/>
</dbReference>
<evidence type="ECO:0000256" key="1">
    <source>
        <dbReference type="ARBA" id="ARBA00022614"/>
    </source>
</evidence>
<evidence type="ECO:0000313" key="6">
    <source>
        <dbReference type="Proteomes" id="UP000054248"/>
    </source>
</evidence>
<dbReference type="InterPro" id="IPR003591">
    <property type="entry name" value="Leu-rich_rpt_typical-subtyp"/>
</dbReference>
<dbReference type="Gene3D" id="1.20.900.10">
    <property type="entry name" value="Dbl homology (DH) domain"/>
    <property type="match status" value="1"/>
</dbReference>
<keyword evidence="6" id="KW-1185">Reference proteome</keyword>
<feature type="compositionally biased region" description="Low complexity" evidence="3">
    <location>
        <begin position="145"/>
        <end position="154"/>
    </location>
</feature>
<name>A0A0C3LJN5_9AGAM</name>
<feature type="region of interest" description="Disordered" evidence="3">
    <location>
        <begin position="255"/>
        <end position="431"/>
    </location>
</feature>
<feature type="compositionally biased region" description="Polar residues" evidence="3">
    <location>
        <begin position="641"/>
        <end position="655"/>
    </location>
</feature>
<dbReference type="InterPro" id="IPR032675">
    <property type="entry name" value="LRR_dom_sf"/>
</dbReference>
<dbReference type="Pfam" id="PF00621">
    <property type="entry name" value="RhoGEF"/>
    <property type="match status" value="1"/>
</dbReference>
<feature type="compositionally biased region" description="Polar residues" evidence="3">
    <location>
        <begin position="682"/>
        <end position="694"/>
    </location>
</feature>
<evidence type="ECO:0000259" key="4">
    <source>
        <dbReference type="PROSITE" id="PS50010"/>
    </source>
</evidence>
<dbReference type="SMART" id="SM00325">
    <property type="entry name" value="RhoGEF"/>
    <property type="match status" value="1"/>
</dbReference>
<feature type="domain" description="DH" evidence="4">
    <location>
        <begin position="1281"/>
        <end position="1538"/>
    </location>
</feature>
<feature type="compositionally biased region" description="Pro residues" evidence="3">
    <location>
        <begin position="849"/>
        <end position="861"/>
    </location>
</feature>
<dbReference type="InterPro" id="IPR000219">
    <property type="entry name" value="DH_dom"/>
</dbReference>
<dbReference type="STRING" id="1051891.A0A0C3LJN5"/>
<dbReference type="OrthoDB" id="660555at2759"/>
<dbReference type="PROSITE" id="PS50010">
    <property type="entry name" value="DH_2"/>
    <property type="match status" value="1"/>
</dbReference>
<dbReference type="InterPro" id="IPR001611">
    <property type="entry name" value="Leu-rich_rpt"/>
</dbReference>
<dbReference type="PROSITE" id="PS51450">
    <property type="entry name" value="LRR"/>
    <property type="match status" value="1"/>
</dbReference>
<protein>
    <recommendedName>
        <fullName evidence="4">DH domain-containing protein</fullName>
    </recommendedName>
</protein>
<feature type="compositionally biased region" description="Low complexity" evidence="3">
    <location>
        <begin position="50"/>
        <end position="69"/>
    </location>
</feature>
<evidence type="ECO:0000256" key="3">
    <source>
        <dbReference type="SAM" id="MobiDB-lite"/>
    </source>
</evidence>
<dbReference type="PANTHER" id="PTHR12673">
    <property type="entry name" value="FACIOGENITAL DYSPLASIA PROTEIN"/>
    <property type="match status" value="1"/>
</dbReference>
<dbReference type="GO" id="GO:0035556">
    <property type="term" value="P:intracellular signal transduction"/>
    <property type="evidence" value="ECO:0007669"/>
    <property type="project" value="InterPro"/>
</dbReference>
<feature type="region of interest" description="Disordered" evidence="3">
    <location>
        <begin position="839"/>
        <end position="1016"/>
    </location>
</feature>
<proteinExistence type="predicted"/>
<dbReference type="InterPro" id="IPR051092">
    <property type="entry name" value="FYVE_RhoGEF_PH"/>
</dbReference>
<feature type="region of interest" description="Disordered" evidence="3">
    <location>
        <begin position="1"/>
        <end position="239"/>
    </location>
</feature>
<dbReference type="PANTHER" id="PTHR12673:SF270">
    <property type="entry name" value="FYVE-TYPE DOMAIN-CONTAINING PROTEIN"/>
    <property type="match status" value="1"/>
</dbReference>
<feature type="compositionally biased region" description="Polar residues" evidence="3">
    <location>
        <begin position="1241"/>
        <end position="1259"/>
    </location>
</feature>
<accession>A0A0C3LJN5</accession>
<feature type="region of interest" description="Disordered" evidence="3">
    <location>
        <begin position="1189"/>
        <end position="1276"/>
    </location>
</feature>
<feature type="region of interest" description="Disordered" evidence="3">
    <location>
        <begin position="630"/>
        <end position="696"/>
    </location>
</feature>
<feature type="compositionally biased region" description="Basic and acidic residues" evidence="3">
    <location>
        <begin position="1"/>
        <end position="19"/>
    </location>
</feature>
<feature type="compositionally biased region" description="Polar residues" evidence="3">
    <location>
        <begin position="270"/>
        <end position="280"/>
    </location>
</feature>
<dbReference type="GO" id="GO:0005085">
    <property type="term" value="F:guanyl-nucleotide exchange factor activity"/>
    <property type="evidence" value="ECO:0007669"/>
    <property type="project" value="InterPro"/>
</dbReference>
<sequence>MTWEDGERNAHTDHADDATRSSGIASNEGHISHAFGDEVMTSAGTDHGRSTSPGPSSASNSSAFRAGSNYLASSRPPSGYQDSGRGSGYGFHSENSTMTADTSVTQSVASSPQQLKRNPSLHSRPSRSNLQQQLAMSPSNGPGLGLSRSTSSGSLMGGGPSKSSYAGQRTSPGGRGLSRTTSATALNASARSSSGTNLNQLGKIGQSHGLSRSNSYSARSVNFPRGESPEPPVPPLPANVQSIIEQIDVPIGMAATADEPVQVSKRVNRSRASSVTNQDGPTAYNPALSSGRTSWGGHPPPPHLAAQRSSEWGPLPEDDGEVSVSGMSTDLEADADLEEDEGDHTYNPAHRRRSSKGLQNSGSLADSGLLPAIAPDVRPVSERTARYSAGSSIADENEWETDESGRKYRKPAPARTDVEATDVSEMSDSDFDEVAGRKKTLQELEEERTAAIIVAEEGQAVMARRGYDSLEGFEVKPGTTHLEIPHTTTPELAPSFLDNVLSFVPPTLLALDLSGNQLTSLPLGLAECRALGELKISNNPLRTLPPWLSNLRNLQIFIADFIELEFLPNELSALSGLQLISLRNNNLHSLPGWLCTLNEIEWLLVDNNPFLAPWQVVVAPLTNAVPATPGLTPRTPFSAVSGESTLTGDSLSPPQSALPGRGRDDGFGDQTITLPTRLFPNSGLTPTSAASSQPPYHIYTPSVSGFPMAPTPDSGLSAPSPFGVGTPSSAISEATHYPASATSYFPPTPLRATTSTAPPKNRRTYADGQDVEILRVPPMPPPPPNAASQFPSRIDGAQSDSEKKSLKKMKSADDVRKRARAGSVSAAVAAASNMFKTNTQPVPALPSASPMPSPMPSPGPNRMPLGPEATPERGQPPKFMSLAMRSGSSINQSPVHQRAALTNSLWEPPENGPVTDSPVDLSDSSPRMEARTYTGPPPSKSSQFTSPSQDDDSLSREKGRKWGFLKKMSMGKMRAAAAGVGGQETIRSNKSIKVKRPSTGQGSRPPSEFGQRAPAHQFGQATNSVVDSPAFHPPGLLPSGSTASLNGGPKAVDLGSPTLIPPPATTRSGRRRSFLPLDGPPQLNIPIDKSPLMPTMGLGGLANGPERPDIAISISGTTVIGGDGSNPSSARQSQNYQEILINVQSDQPMSALSTLVMNETYANALRTLMVYLRDLFDLGGSIPTLPTGAVPVPPMPPSVPGSSSSSPMPDRRRRPTLVGGEAPTDSIFSANFTPPNRGLRNMTSTTSLRGGPTVSTYTADSGGSGAGGGAEERKVKDDKAKRAYLVKEIVDTERTYVKQLQELIDIYINPSAQSAGPLTSKGETIVPVPERRIVFNGLEALFSFHMQNFLPALERKAAPLMSRQPGSEVDGEMSARVARDVAQVFVSHAAFMRMYSTYINNFDNCLARLKQWTTPPPPTVAPVAAAPNSSTAHVVGLGLTMSAMGAVLPPDTPTSISPLTNSQRKRIKEFLKRCRRNPKHSQLNLEGYLLLPVQRIPRYKLLLEQLVSSTPPRPDSYDDPIEKALEEISALAMNMNEGKRESESRKKLVQWQTRIGGSSKFPSPLVQPHRRLIMDGSLKLSKVARKKHEYCQSVTSTGEATVIQVEFLEVESTPRDLAAILCNDLLVLCKDPSKGKDKHAHVDLWAVLRMQTLPQPASIVNGRHLRLVDHKAIMYFEMTSTSDALTWSRAINMHIPASRT</sequence>
<feature type="compositionally biased region" description="Polar residues" evidence="3">
    <location>
        <begin position="208"/>
        <end position="220"/>
    </location>
</feature>
<dbReference type="Gene3D" id="3.80.10.10">
    <property type="entry name" value="Ribonuclease Inhibitor"/>
    <property type="match status" value="1"/>
</dbReference>
<dbReference type="EMBL" id="KN823133">
    <property type="protein sequence ID" value="KIO21617.1"/>
    <property type="molecule type" value="Genomic_DNA"/>
</dbReference>
<dbReference type="Gene3D" id="2.30.29.30">
    <property type="entry name" value="Pleckstrin-homology domain (PH domain)/Phosphotyrosine-binding domain (PTB)"/>
    <property type="match status" value="1"/>
</dbReference>
<feature type="compositionally biased region" description="Basic and acidic residues" evidence="3">
    <location>
        <begin position="800"/>
        <end position="816"/>
    </location>
</feature>
<dbReference type="Proteomes" id="UP000054248">
    <property type="component" value="Unassembled WGS sequence"/>
</dbReference>
<organism evidence="5 6">
    <name type="scientific">Tulasnella calospora MUT 4182</name>
    <dbReference type="NCBI Taxonomy" id="1051891"/>
    <lineage>
        <taxon>Eukaryota</taxon>
        <taxon>Fungi</taxon>
        <taxon>Dikarya</taxon>
        <taxon>Basidiomycota</taxon>
        <taxon>Agaricomycotina</taxon>
        <taxon>Agaricomycetes</taxon>
        <taxon>Cantharellales</taxon>
        <taxon>Tulasnellaceae</taxon>
        <taxon>Tulasnella</taxon>
    </lineage>
</organism>
<feature type="compositionally biased region" description="Polar residues" evidence="3">
    <location>
        <begin position="93"/>
        <end position="140"/>
    </location>
</feature>
<feature type="compositionally biased region" description="Polar residues" evidence="3">
    <location>
        <begin position="886"/>
        <end position="905"/>
    </location>
</feature>
<reference evidence="6" key="2">
    <citation type="submission" date="2015-01" db="EMBL/GenBank/DDBJ databases">
        <title>Evolutionary Origins and Diversification of the Mycorrhizal Mutualists.</title>
        <authorList>
            <consortium name="DOE Joint Genome Institute"/>
            <consortium name="Mycorrhizal Genomics Consortium"/>
            <person name="Kohler A."/>
            <person name="Kuo A."/>
            <person name="Nagy L.G."/>
            <person name="Floudas D."/>
            <person name="Copeland A."/>
            <person name="Barry K.W."/>
            <person name="Cichocki N."/>
            <person name="Veneault-Fourrey C."/>
            <person name="LaButti K."/>
            <person name="Lindquist E.A."/>
            <person name="Lipzen A."/>
            <person name="Lundell T."/>
            <person name="Morin E."/>
            <person name="Murat C."/>
            <person name="Riley R."/>
            <person name="Ohm R."/>
            <person name="Sun H."/>
            <person name="Tunlid A."/>
            <person name="Henrissat B."/>
            <person name="Grigoriev I.V."/>
            <person name="Hibbett D.S."/>
            <person name="Martin F."/>
        </authorList>
    </citation>
    <scope>NUCLEOTIDE SEQUENCE [LARGE SCALE GENOMIC DNA]</scope>
    <source>
        <strain evidence="6">MUT 4182</strain>
    </source>
</reference>
<dbReference type="InterPro" id="IPR011993">
    <property type="entry name" value="PH-like_dom_sf"/>
</dbReference>
<gene>
    <name evidence="5" type="ORF">M407DRAFT_28825</name>
</gene>
<evidence type="ECO:0000256" key="2">
    <source>
        <dbReference type="ARBA" id="ARBA00022737"/>
    </source>
</evidence>